<dbReference type="EMBL" id="AVOT02033137">
    <property type="protein sequence ID" value="MBW0526992.1"/>
    <property type="molecule type" value="Genomic_DNA"/>
</dbReference>
<accession>A0A9Q3I4J5</accession>
<evidence type="ECO:0000313" key="3">
    <source>
        <dbReference type="Proteomes" id="UP000765509"/>
    </source>
</evidence>
<name>A0A9Q3I4J5_9BASI</name>
<sequence length="145" mass="16068">MRRLFATFQLFTLFSIGALGGEIAGTLRELKNAGYNILSDQYIPSKAEGYIPSNQEVFAKQELGCIKIKNNNQQGVWVAISTVPPKAQDEEAHLVGLVKIKNNPVGYVPENTAYTPISGFYEGKMHRIHILDPPKDAPNLLPEEN</sequence>
<organism evidence="2 3">
    <name type="scientific">Austropuccinia psidii MF-1</name>
    <dbReference type="NCBI Taxonomy" id="1389203"/>
    <lineage>
        <taxon>Eukaryota</taxon>
        <taxon>Fungi</taxon>
        <taxon>Dikarya</taxon>
        <taxon>Basidiomycota</taxon>
        <taxon>Pucciniomycotina</taxon>
        <taxon>Pucciniomycetes</taxon>
        <taxon>Pucciniales</taxon>
        <taxon>Sphaerophragmiaceae</taxon>
        <taxon>Austropuccinia</taxon>
    </lineage>
</organism>
<comment type="caution">
    <text evidence="2">The sequence shown here is derived from an EMBL/GenBank/DDBJ whole genome shotgun (WGS) entry which is preliminary data.</text>
</comment>
<protein>
    <submittedName>
        <fullName evidence="2">Uncharacterized protein</fullName>
    </submittedName>
</protein>
<evidence type="ECO:0000256" key="1">
    <source>
        <dbReference type="SAM" id="SignalP"/>
    </source>
</evidence>
<evidence type="ECO:0000313" key="2">
    <source>
        <dbReference type="EMBL" id="MBW0526992.1"/>
    </source>
</evidence>
<keyword evidence="3" id="KW-1185">Reference proteome</keyword>
<gene>
    <name evidence="2" type="ORF">O181_066707</name>
</gene>
<feature type="chain" id="PRO_5040111148" evidence="1">
    <location>
        <begin position="21"/>
        <end position="145"/>
    </location>
</feature>
<proteinExistence type="predicted"/>
<feature type="signal peptide" evidence="1">
    <location>
        <begin position="1"/>
        <end position="20"/>
    </location>
</feature>
<dbReference type="Proteomes" id="UP000765509">
    <property type="component" value="Unassembled WGS sequence"/>
</dbReference>
<reference evidence="2" key="1">
    <citation type="submission" date="2021-03" db="EMBL/GenBank/DDBJ databases">
        <title>Draft genome sequence of rust myrtle Austropuccinia psidii MF-1, a brazilian biotype.</title>
        <authorList>
            <person name="Quecine M.C."/>
            <person name="Pachon D.M.R."/>
            <person name="Bonatelli M.L."/>
            <person name="Correr F.H."/>
            <person name="Franceschini L.M."/>
            <person name="Leite T.F."/>
            <person name="Margarido G.R.A."/>
            <person name="Almeida C.A."/>
            <person name="Ferrarezi J.A."/>
            <person name="Labate C.A."/>
        </authorList>
    </citation>
    <scope>NUCLEOTIDE SEQUENCE</scope>
    <source>
        <strain evidence="2">MF-1</strain>
    </source>
</reference>
<dbReference type="AlphaFoldDB" id="A0A9Q3I4J5"/>
<keyword evidence="1" id="KW-0732">Signal</keyword>